<feature type="coiled-coil region" evidence="1">
    <location>
        <begin position="176"/>
        <end position="273"/>
    </location>
</feature>
<proteinExistence type="predicted"/>
<feature type="region of interest" description="Disordered" evidence="2">
    <location>
        <begin position="31"/>
        <end position="172"/>
    </location>
</feature>
<sequence length="860" mass="95216">MDNLQGPPPKGHWRNYQTPTKSAAKLLEEIVAQEGSPSNRSKSSSSDSFVFLNTPKTRKGTPPFPPLPLHPPDFQSDDNMRDTTPPLPPFPAGMHAVAEDDVSAHRERPKSRKSKESKESSSSIPRRLVEELKHLRDRTDATTGTSATNSHAGRHHHQSRTHGRARSASESISSLLVVTTERLARETARANEAERNATELLALFKTTHEAKARLERDLDRVRQELGLYKIQLDVAQKEVFRAQEIVDRVERQRTAAEDDAARARSKIHRLMEARAVDQAMEEGRRLGFEEGLRQGRFVQPAKEDRESRRLRDEGDRVSRYTYPDEQSQASGSSGSSSRRKYASRPPIPPVPPQPPISSTTNRPPRKEPPENIQPRPSTSTGPPPSHPHGTPPDTGTFGNLLPRPTITTPMPLNIPPTQPQVAPPMPDHQRPTSIHEHRRPERISIQPQPSGDPNGPIHPVPVWNYSPSVFHERITLPPDNYIPTMDANSVINLPPPHELSYPVPPEGPPLNLPPRDFAPLRPRSRSRGPEPSQRATDRDTIRTKDYAYASKPAGEDDSASVAYTALSGGNDQARWYATMQSRATSALSRGSTHLSDLDLLTTPRYIHQRGRRPEVVESRTGLSARKETPSQSPTQRIAEEWRSANRQYLDSPAPTNTPTRYETPVPQNPDPPKRPFSVTNNTRPRLPRRPREIVMPAPLGDVVMNIPHTPRAQEQALGDHLTPPHHAQRSTSSNTVPGIEIVTPSTHASSRLSEGTIVNPVLLTPQSANRPLPLPGYSEQSGQGQYTDHAVSSNDHQNHGSISVTLPDNNLPAGFVPLSPIPGMPNLKPYPPGFAPSLPKDHDASSPDFRYPSSPLPRPT</sequence>
<evidence type="ECO:0000313" key="3">
    <source>
        <dbReference type="EMBL" id="PPQ83008.1"/>
    </source>
</evidence>
<protein>
    <submittedName>
        <fullName evidence="3">Uncharacterized protein</fullName>
    </submittedName>
</protein>
<feature type="compositionally biased region" description="Basic and acidic residues" evidence="2">
    <location>
        <begin position="301"/>
        <end position="318"/>
    </location>
</feature>
<feature type="region of interest" description="Disordered" evidence="2">
    <location>
        <begin position="496"/>
        <end position="559"/>
    </location>
</feature>
<organism evidence="3 4">
    <name type="scientific">Psilocybe cyanescens</name>
    <dbReference type="NCBI Taxonomy" id="93625"/>
    <lineage>
        <taxon>Eukaryota</taxon>
        <taxon>Fungi</taxon>
        <taxon>Dikarya</taxon>
        <taxon>Basidiomycota</taxon>
        <taxon>Agaricomycotina</taxon>
        <taxon>Agaricomycetes</taxon>
        <taxon>Agaricomycetidae</taxon>
        <taxon>Agaricales</taxon>
        <taxon>Agaricineae</taxon>
        <taxon>Strophariaceae</taxon>
        <taxon>Psilocybe</taxon>
    </lineage>
</organism>
<accession>A0A409WWX3</accession>
<feature type="compositionally biased region" description="Pro residues" evidence="2">
    <location>
        <begin position="381"/>
        <end position="390"/>
    </location>
</feature>
<evidence type="ECO:0000256" key="1">
    <source>
        <dbReference type="SAM" id="Coils"/>
    </source>
</evidence>
<dbReference type="STRING" id="93625.A0A409WWX3"/>
<evidence type="ECO:0000256" key="2">
    <source>
        <dbReference type="SAM" id="MobiDB-lite"/>
    </source>
</evidence>
<feature type="region of interest" description="Disordered" evidence="2">
    <location>
        <begin position="817"/>
        <end position="860"/>
    </location>
</feature>
<feature type="compositionally biased region" description="Pro residues" evidence="2">
    <location>
        <begin position="345"/>
        <end position="355"/>
    </location>
</feature>
<reference evidence="3 4" key="1">
    <citation type="journal article" date="2018" name="Evol. Lett.">
        <title>Horizontal gene cluster transfer increased hallucinogenic mushroom diversity.</title>
        <authorList>
            <person name="Reynolds H.T."/>
            <person name="Vijayakumar V."/>
            <person name="Gluck-Thaler E."/>
            <person name="Korotkin H.B."/>
            <person name="Matheny P.B."/>
            <person name="Slot J.C."/>
        </authorList>
    </citation>
    <scope>NUCLEOTIDE SEQUENCE [LARGE SCALE GENOMIC DNA]</scope>
    <source>
        <strain evidence="3 4">2631</strain>
    </source>
</reference>
<dbReference type="OrthoDB" id="3268221at2759"/>
<feature type="compositionally biased region" description="Pro residues" evidence="2">
    <location>
        <begin position="412"/>
        <end position="426"/>
    </location>
</feature>
<feature type="compositionally biased region" description="Pro residues" evidence="2">
    <location>
        <begin position="496"/>
        <end position="512"/>
    </location>
</feature>
<feature type="region of interest" description="Disordered" evidence="2">
    <location>
        <begin position="297"/>
        <end position="459"/>
    </location>
</feature>
<feature type="compositionally biased region" description="Low complexity" evidence="2">
    <location>
        <begin position="36"/>
        <end position="48"/>
    </location>
</feature>
<dbReference type="EMBL" id="NHYD01003062">
    <property type="protein sequence ID" value="PPQ83008.1"/>
    <property type="molecule type" value="Genomic_DNA"/>
</dbReference>
<feature type="compositionally biased region" description="Polar residues" evidence="2">
    <location>
        <begin position="644"/>
        <end position="660"/>
    </location>
</feature>
<name>A0A409WWX3_PSICY</name>
<dbReference type="InParanoid" id="A0A409WWX3"/>
<feature type="compositionally biased region" description="Basic and acidic residues" evidence="2">
    <location>
        <begin position="427"/>
        <end position="442"/>
    </location>
</feature>
<feature type="compositionally biased region" description="Polar residues" evidence="2">
    <location>
        <begin position="141"/>
        <end position="151"/>
    </location>
</feature>
<feature type="region of interest" description="Disordered" evidence="2">
    <location>
        <begin position="775"/>
        <end position="804"/>
    </location>
</feature>
<feature type="compositionally biased region" description="Basic residues" evidence="2">
    <location>
        <begin position="152"/>
        <end position="165"/>
    </location>
</feature>
<dbReference type="AlphaFoldDB" id="A0A409WWX3"/>
<dbReference type="Proteomes" id="UP000283269">
    <property type="component" value="Unassembled WGS sequence"/>
</dbReference>
<feature type="compositionally biased region" description="Pro residues" evidence="2">
    <location>
        <begin position="62"/>
        <end position="71"/>
    </location>
</feature>
<keyword evidence="1" id="KW-0175">Coiled coil</keyword>
<keyword evidence="4" id="KW-1185">Reference proteome</keyword>
<feature type="compositionally biased region" description="Basic and acidic residues" evidence="2">
    <location>
        <begin position="127"/>
        <end position="140"/>
    </location>
</feature>
<feature type="compositionally biased region" description="Basic and acidic residues" evidence="2">
    <location>
        <begin position="535"/>
        <end position="545"/>
    </location>
</feature>
<feature type="region of interest" description="Disordered" evidence="2">
    <location>
        <begin position="609"/>
        <end position="687"/>
    </location>
</feature>
<gene>
    <name evidence="3" type="ORF">CVT25_005302</name>
</gene>
<feature type="compositionally biased region" description="Low complexity" evidence="2">
    <location>
        <begin position="326"/>
        <end position="336"/>
    </location>
</feature>
<feature type="compositionally biased region" description="Polar residues" evidence="2">
    <location>
        <begin position="778"/>
        <end position="804"/>
    </location>
</feature>
<feature type="compositionally biased region" description="Pro residues" evidence="2">
    <location>
        <begin position="819"/>
        <end position="834"/>
    </location>
</feature>
<evidence type="ECO:0000313" key="4">
    <source>
        <dbReference type="Proteomes" id="UP000283269"/>
    </source>
</evidence>
<comment type="caution">
    <text evidence="3">The sequence shown here is derived from an EMBL/GenBank/DDBJ whole genome shotgun (WGS) entry which is preliminary data.</text>
</comment>